<keyword evidence="2" id="KW-1133">Transmembrane helix</keyword>
<dbReference type="EMBL" id="JAJSOF020000031">
    <property type="protein sequence ID" value="KAJ4431433.1"/>
    <property type="molecule type" value="Genomic_DNA"/>
</dbReference>
<organism evidence="3 4">
    <name type="scientific">Periplaneta americana</name>
    <name type="common">American cockroach</name>
    <name type="synonym">Blatta americana</name>
    <dbReference type="NCBI Taxonomy" id="6978"/>
    <lineage>
        <taxon>Eukaryota</taxon>
        <taxon>Metazoa</taxon>
        <taxon>Ecdysozoa</taxon>
        <taxon>Arthropoda</taxon>
        <taxon>Hexapoda</taxon>
        <taxon>Insecta</taxon>
        <taxon>Pterygota</taxon>
        <taxon>Neoptera</taxon>
        <taxon>Polyneoptera</taxon>
        <taxon>Dictyoptera</taxon>
        <taxon>Blattodea</taxon>
        <taxon>Blattoidea</taxon>
        <taxon>Blattidae</taxon>
        <taxon>Blattinae</taxon>
        <taxon>Periplaneta</taxon>
    </lineage>
</organism>
<reference evidence="3 4" key="1">
    <citation type="journal article" date="2022" name="Allergy">
        <title>Genome assembly and annotation of Periplaneta americana reveal a comprehensive cockroach allergen profile.</title>
        <authorList>
            <person name="Wang L."/>
            <person name="Xiong Q."/>
            <person name="Saelim N."/>
            <person name="Wang L."/>
            <person name="Nong W."/>
            <person name="Wan A.T."/>
            <person name="Shi M."/>
            <person name="Liu X."/>
            <person name="Cao Q."/>
            <person name="Hui J.H.L."/>
            <person name="Sookrung N."/>
            <person name="Leung T.F."/>
            <person name="Tungtrongchitr A."/>
            <person name="Tsui S.K.W."/>
        </authorList>
    </citation>
    <scope>NUCLEOTIDE SEQUENCE [LARGE SCALE GENOMIC DNA]</scope>
    <source>
        <strain evidence="3">PWHHKU_190912</strain>
    </source>
</reference>
<proteinExistence type="predicted"/>
<gene>
    <name evidence="3" type="ORF">ANN_20030</name>
</gene>
<keyword evidence="4" id="KW-1185">Reference proteome</keyword>
<protein>
    <submittedName>
        <fullName evidence="3">Uncharacterized protein</fullName>
    </submittedName>
</protein>
<name>A0ABQ8SBS2_PERAM</name>
<accession>A0ABQ8SBS2</accession>
<evidence type="ECO:0000256" key="2">
    <source>
        <dbReference type="SAM" id="Phobius"/>
    </source>
</evidence>
<comment type="caution">
    <text evidence="3">The sequence shown here is derived from an EMBL/GenBank/DDBJ whole genome shotgun (WGS) entry which is preliminary data.</text>
</comment>
<evidence type="ECO:0000313" key="3">
    <source>
        <dbReference type="EMBL" id="KAJ4431433.1"/>
    </source>
</evidence>
<sequence length="352" mass="40277">MAGLCEGGNEPPGSLKSSIGAFGTKYRPYERKNGIRLETREMRFLRLLIDVMLRDRISNKKIKEQLETEASFKNVAETDQEEEKDLVGSLAEKKLPIEGCTGRNGEREESSWQKTISDDKRIKIYGSYEETDKDWRMLGLQWALRGARFAKLRREVSQRRLGLIRLAGFVRGFISKKQDTAVFQNPRNARLPPVICVCRHAIEQVLVFSIRVTFTTVRPLRWLSVETFSLSRRWYGQDSNHGSLSYQSIALWSEQGSEISYKGRSGFFLPLLYLFSVCGLLLVAKDCRIWKIVALFVMNRLTPLRVFHRFTSSSYTASPAAQPSDSCLNFPFPAYRWISPAPTQGHVGYIDP</sequence>
<evidence type="ECO:0000313" key="4">
    <source>
        <dbReference type="Proteomes" id="UP001148838"/>
    </source>
</evidence>
<feature type="transmembrane region" description="Helical" evidence="2">
    <location>
        <begin position="267"/>
        <end position="284"/>
    </location>
</feature>
<keyword evidence="2" id="KW-0472">Membrane</keyword>
<feature type="region of interest" description="Disordered" evidence="1">
    <location>
        <begin position="1"/>
        <end position="21"/>
    </location>
</feature>
<keyword evidence="2" id="KW-0812">Transmembrane</keyword>
<evidence type="ECO:0000256" key="1">
    <source>
        <dbReference type="SAM" id="MobiDB-lite"/>
    </source>
</evidence>
<dbReference type="Proteomes" id="UP001148838">
    <property type="component" value="Unassembled WGS sequence"/>
</dbReference>